<accession>A0AAD6WFR9</accession>
<dbReference type="AlphaFoldDB" id="A0AAD6WFR9"/>
<reference evidence="1 2" key="1">
    <citation type="journal article" date="2023" name="Mol. Ecol. Resour.">
        <title>Chromosome-level genome assembly of a triploid poplar Populus alba 'Berolinensis'.</title>
        <authorList>
            <person name="Chen S."/>
            <person name="Yu Y."/>
            <person name="Wang X."/>
            <person name="Wang S."/>
            <person name="Zhang T."/>
            <person name="Zhou Y."/>
            <person name="He R."/>
            <person name="Meng N."/>
            <person name="Wang Y."/>
            <person name="Liu W."/>
            <person name="Liu Z."/>
            <person name="Liu J."/>
            <person name="Guo Q."/>
            <person name="Huang H."/>
            <person name="Sederoff R.R."/>
            <person name="Wang G."/>
            <person name="Qu G."/>
            <person name="Chen S."/>
        </authorList>
    </citation>
    <scope>NUCLEOTIDE SEQUENCE [LARGE SCALE GENOMIC DNA]</scope>
    <source>
        <strain evidence="1">SC-2020</strain>
    </source>
</reference>
<comment type="caution">
    <text evidence="1">The sequence shown here is derived from an EMBL/GenBank/DDBJ whole genome shotgun (WGS) entry which is preliminary data.</text>
</comment>
<dbReference type="EMBL" id="JAQIZT010000001">
    <property type="protein sequence ID" value="KAJ7011258.1"/>
    <property type="molecule type" value="Genomic_DNA"/>
</dbReference>
<sequence length="74" mass="8309">MSHSPISLTKSLCDDIACCKLKDDLELNKGLKKRSDILDMMQKKCSEPVLADLVDSEKMTESRFIIPQDIPSPN</sequence>
<evidence type="ECO:0000313" key="2">
    <source>
        <dbReference type="Proteomes" id="UP001164929"/>
    </source>
</evidence>
<proteinExistence type="predicted"/>
<evidence type="ECO:0000313" key="1">
    <source>
        <dbReference type="EMBL" id="KAJ7011258.1"/>
    </source>
</evidence>
<protein>
    <submittedName>
        <fullName evidence="1">Uncharacterized protein</fullName>
    </submittedName>
</protein>
<gene>
    <name evidence="1" type="ORF">NC653_001627</name>
</gene>
<name>A0AAD6WFR9_9ROSI</name>
<keyword evidence="2" id="KW-1185">Reference proteome</keyword>
<dbReference type="Proteomes" id="UP001164929">
    <property type="component" value="Chromosome 1"/>
</dbReference>
<organism evidence="1 2">
    <name type="scientific">Populus alba x Populus x berolinensis</name>
    <dbReference type="NCBI Taxonomy" id="444605"/>
    <lineage>
        <taxon>Eukaryota</taxon>
        <taxon>Viridiplantae</taxon>
        <taxon>Streptophyta</taxon>
        <taxon>Embryophyta</taxon>
        <taxon>Tracheophyta</taxon>
        <taxon>Spermatophyta</taxon>
        <taxon>Magnoliopsida</taxon>
        <taxon>eudicotyledons</taxon>
        <taxon>Gunneridae</taxon>
        <taxon>Pentapetalae</taxon>
        <taxon>rosids</taxon>
        <taxon>fabids</taxon>
        <taxon>Malpighiales</taxon>
        <taxon>Salicaceae</taxon>
        <taxon>Saliceae</taxon>
        <taxon>Populus</taxon>
    </lineage>
</organism>